<evidence type="ECO:0000313" key="6">
    <source>
        <dbReference type="Proteomes" id="UP001362999"/>
    </source>
</evidence>
<evidence type="ECO:0000256" key="3">
    <source>
        <dbReference type="ARBA" id="ARBA00023277"/>
    </source>
</evidence>
<dbReference type="Gene3D" id="2.70.98.10">
    <property type="match status" value="1"/>
</dbReference>
<dbReference type="PANTHER" id="PTHR10091">
    <property type="entry name" value="ALDOSE-1-EPIMERASE"/>
    <property type="match status" value="1"/>
</dbReference>
<keyword evidence="3" id="KW-0119">Carbohydrate metabolism</keyword>
<dbReference type="InterPro" id="IPR011013">
    <property type="entry name" value="Gal_mutarotase_sf_dom"/>
</dbReference>
<organism evidence="5 6">
    <name type="scientific">Favolaschia claudopus</name>
    <dbReference type="NCBI Taxonomy" id="2862362"/>
    <lineage>
        <taxon>Eukaryota</taxon>
        <taxon>Fungi</taxon>
        <taxon>Dikarya</taxon>
        <taxon>Basidiomycota</taxon>
        <taxon>Agaricomycotina</taxon>
        <taxon>Agaricomycetes</taxon>
        <taxon>Agaricomycetidae</taxon>
        <taxon>Agaricales</taxon>
        <taxon>Marasmiineae</taxon>
        <taxon>Mycenaceae</taxon>
        <taxon>Favolaschia</taxon>
    </lineage>
</organism>
<dbReference type="EMBL" id="JAWWNJ010000011">
    <property type="protein sequence ID" value="KAK7044822.1"/>
    <property type="molecule type" value="Genomic_DNA"/>
</dbReference>
<dbReference type="InterPro" id="IPR014718">
    <property type="entry name" value="GH-type_carb-bd"/>
</dbReference>
<dbReference type="InterPro" id="IPR008183">
    <property type="entry name" value="Aldose_1/G6P_1-epimerase"/>
</dbReference>
<comment type="caution">
    <text evidence="5">The sequence shown here is derived from an EMBL/GenBank/DDBJ whole genome shotgun (WGS) entry which is preliminary data.</text>
</comment>
<dbReference type="AlphaFoldDB" id="A0AAW0D0K2"/>
<dbReference type="SUPFAM" id="SSF74650">
    <property type="entry name" value="Galactose mutarotase-like"/>
    <property type="match status" value="1"/>
</dbReference>
<keyword evidence="2" id="KW-0413">Isomerase</keyword>
<sequence length="371" mass="41346">MYQLVYVLFACLAGLNVFAASVFDRTTIAAPDNSINVDFIEFGAIMTNLRVKNKRGKLVDVVPGFDDASLYAEQGFWHMNGCIGRYANRIKNGTFSIPITKDPQPDGPNVYHTPLNDNNGQDTIHGGIGWDLQNWTRVDRSPTSVKFRRTDAASENGFPGTVIVTATYSVRNGGVLDMLVHATASEKTPIMVTHHDYFNLCIEDGCDDNFGHTLQVFASNRLELDGLSIPTGKLLDVTGTPYDFRNGRALGAVFEEDPNFVIYDTPLIYDKPPHGNHLSERPVTLYSNVSGIRLDIRSNQPATQVYTGPLLIPRKAAHGGPDKQYGWNSTVAIEQEGWLDAINTPEWNVDQIYSPERPFTWKTEYRFSVVH</sequence>
<dbReference type="Proteomes" id="UP001362999">
    <property type="component" value="Unassembled WGS sequence"/>
</dbReference>
<name>A0AAW0D0K2_9AGAR</name>
<evidence type="ECO:0000256" key="1">
    <source>
        <dbReference type="ARBA" id="ARBA00006206"/>
    </source>
</evidence>
<evidence type="ECO:0000256" key="2">
    <source>
        <dbReference type="ARBA" id="ARBA00023235"/>
    </source>
</evidence>
<dbReference type="InterPro" id="IPR047215">
    <property type="entry name" value="Galactose_mutarotase-like"/>
</dbReference>
<dbReference type="GO" id="GO:0033499">
    <property type="term" value="P:galactose catabolic process via UDP-galactose, Leloir pathway"/>
    <property type="evidence" value="ECO:0007669"/>
    <property type="project" value="TreeGrafter"/>
</dbReference>
<reference evidence="5 6" key="1">
    <citation type="journal article" date="2024" name="J Genomics">
        <title>Draft genome sequencing and assembly of Favolaschia claudopus CIRM-BRFM 2984 isolated from oak limbs.</title>
        <authorList>
            <person name="Navarro D."/>
            <person name="Drula E."/>
            <person name="Chaduli D."/>
            <person name="Cazenave R."/>
            <person name="Ahrendt S."/>
            <person name="Wang J."/>
            <person name="Lipzen A."/>
            <person name="Daum C."/>
            <person name="Barry K."/>
            <person name="Grigoriev I.V."/>
            <person name="Favel A."/>
            <person name="Rosso M.N."/>
            <person name="Martin F."/>
        </authorList>
    </citation>
    <scope>NUCLEOTIDE SEQUENCE [LARGE SCALE GENOMIC DNA]</scope>
    <source>
        <strain evidence="5 6">CIRM-BRFM 2984</strain>
    </source>
</reference>
<feature type="signal peptide" evidence="4">
    <location>
        <begin position="1"/>
        <end position="19"/>
    </location>
</feature>
<dbReference type="PANTHER" id="PTHR10091:SF6">
    <property type="entry name" value="1-EPIMERASE, PUTATIVE (AFU_ORTHOLOGUE AFUA_3G13240)-RELATED"/>
    <property type="match status" value="1"/>
</dbReference>
<feature type="chain" id="PRO_5043497211" evidence="4">
    <location>
        <begin position="20"/>
        <end position="371"/>
    </location>
</feature>
<proteinExistence type="inferred from homology"/>
<keyword evidence="4" id="KW-0732">Signal</keyword>
<gene>
    <name evidence="5" type="ORF">R3P38DRAFT_2881068</name>
</gene>
<dbReference type="GO" id="GO:0030246">
    <property type="term" value="F:carbohydrate binding"/>
    <property type="evidence" value="ECO:0007669"/>
    <property type="project" value="InterPro"/>
</dbReference>
<dbReference type="GO" id="GO:0004034">
    <property type="term" value="F:aldose 1-epimerase activity"/>
    <property type="evidence" value="ECO:0007669"/>
    <property type="project" value="TreeGrafter"/>
</dbReference>
<accession>A0AAW0D0K2</accession>
<dbReference type="CDD" id="cd09019">
    <property type="entry name" value="galactose_mutarotase_like"/>
    <property type="match status" value="1"/>
</dbReference>
<dbReference type="Pfam" id="PF01263">
    <property type="entry name" value="Aldose_epim"/>
    <property type="match status" value="1"/>
</dbReference>
<comment type="similarity">
    <text evidence="1">Belongs to the aldose epimerase family.</text>
</comment>
<evidence type="ECO:0000313" key="5">
    <source>
        <dbReference type="EMBL" id="KAK7044822.1"/>
    </source>
</evidence>
<dbReference type="GO" id="GO:0006006">
    <property type="term" value="P:glucose metabolic process"/>
    <property type="evidence" value="ECO:0007669"/>
    <property type="project" value="TreeGrafter"/>
</dbReference>
<keyword evidence="6" id="KW-1185">Reference proteome</keyword>
<protein>
    <submittedName>
        <fullName evidence="5">Galactose mutarotase-like protein</fullName>
    </submittedName>
</protein>
<evidence type="ECO:0000256" key="4">
    <source>
        <dbReference type="SAM" id="SignalP"/>
    </source>
</evidence>